<name>A0A2A4F9P4_9BURK</name>
<comment type="caution">
    <text evidence="1">The sequence shown here is derived from an EMBL/GenBank/DDBJ whole genome shotgun (WGS) entry which is preliminary data.</text>
</comment>
<organism evidence="1 2">
    <name type="scientific">Burkholderia ubonensis subsp. mesacidophila</name>
    <dbReference type="NCBI Taxonomy" id="265293"/>
    <lineage>
        <taxon>Bacteria</taxon>
        <taxon>Pseudomonadati</taxon>
        <taxon>Pseudomonadota</taxon>
        <taxon>Betaproteobacteria</taxon>
        <taxon>Burkholderiales</taxon>
        <taxon>Burkholderiaceae</taxon>
        <taxon>Burkholderia</taxon>
        <taxon>Burkholderia cepacia complex</taxon>
    </lineage>
</organism>
<evidence type="ECO:0000313" key="2">
    <source>
        <dbReference type="Proteomes" id="UP000217994"/>
    </source>
</evidence>
<dbReference type="Proteomes" id="UP000217994">
    <property type="component" value="Unassembled WGS sequence"/>
</dbReference>
<gene>
    <name evidence="1" type="ORF">BZL54_20215</name>
</gene>
<evidence type="ECO:0000313" key="1">
    <source>
        <dbReference type="EMBL" id="PCE30533.1"/>
    </source>
</evidence>
<reference evidence="1 2" key="1">
    <citation type="submission" date="2017-01" db="EMBL/GenBank/DDBJ databases">
        <title>Whole-Genome Shotgun Sequencing of Two beta-Proteobacterial Species in Search of the Bulgecin Biosynthetic Cluster.</title>
        <authorList>
            <person name="Horsman M.E."/>
            <person name="Marous D.R."/>
            <person name="Li R."/>
            <person name="Oliver R.A."/>
            <person name="Byun B."/>
            <person name="Emrich S.J."/>
            <person name="Boggess B."/>
            <person name="Townsend C.A."/>
            <person name="Mobashery S."/>
        </authorList>
    </citation>
    <scope>NUCLEOTIDE SEQUENCE [LARGE SCALE GENOMIC DNA]</scope>
    <source>
        <strain evidence="1 2">ATCC 31433</strain>
    </source>
</reference>
<dbReference type="EMBL" id="MTZU01000060">
    <property type="protein sequence ID" value="PCE30533.1"/>
    <property type="molecule type" value="Genomic_DNA"/>
</dbReference>
<dbReference type="AlphaFoldDB" id="A0A2A4F9P4"/>
<proteinExistence type="predicted"/>
<protein>
    <submittedName>
        <fullName evidence="1">Uncharacterized protein</fullName>
    </submittedName>
</protein>
<sequence>MTGGPRLQPALDELAADARQRGRRALVVMARRRDAVDHLDQLQERRRLADEHGFGERARCRSDTLRAKR</sequence>
<accession>A0A2A4F9P4</accession>